<reference evidence="2" key="1">
    <citation type="journal article" date="2019" name="Int. J. Syst. Evol. Microbiol.">
        <title>The Global Catalogue of Microorganisms (GCM) 10K type strain sequencing project: providing services to taxonomists for standard genome sequencing and annotation.</title>
        <authorList>
            <consortium name="The Broad Institute Genomics Platform"/>
            <consortium name="The Broad Institute Genome Sequencing Center for Infectious Disease"/>
            <person name="Wu L."/>
            <person name="Ma J."/>
        </authorList>
    </citation>
    <scope>NUCLEOTIDE SEQUENCE [LARGE SCALE GENOMIC DNA]</scope>
    <source>
        <strain evidence="2">CCUG 57508</strain>
    </source>
</reference>
<evidence type="ECO:0000313" key="1">
    <source>
        <dbReference type="EMBL" id="MFD1056308.1"/>
    </source>
</evidence>
<keyword evidence="2" id="KW-1185">Reference proteome</keyword>
<dbReference type="RefSeq" id="WP_386054367.1">
    <property type="nucleotide sequence ID" value="NZ_JBHTKH010000017.1"/>
</dbReference>
<gene>
    <name evidence="1" type="ORF">ACFQ2V_18505</name>
</gene>
<evidence type="ECO:0008006" key="3">
    <source>
        <dbReference type="Google" id="ProtNLM"/>
    </source>
</evidence>
<evidence type="ECO:0000313" key="2">
    <source>
        <dbReference type="Proteomes" id="UP001597046"/>
    </source>
</evidence>
<accession>A0ABW3N1U4</accession>
<name>A0ABW3N1U4_9MICO</name>
<sequence>MPALTGSPYERRPPYRAVVEAPTDRTVSWRTAVAGFAEVFHAQWHDHAYPGHAHHTWTLPVVDDGVIGCDLDRHDHTAVRSGVTRLPPHVVHP</sequence>
<proteinExistence type="predicted"/>
<comment type="caution">
    <text evidence="1">The sequence shown here is derived from an EMBL/GenBank/DDBJ whole genome shotgun (WGS) entry which is preliminary data.</text>
</comment>
<dbReference type="EMBL" id="JBHTKH010000017">
    <property type="protein sequence ID" value="MFD1056308.1"/>
    <property type="molecule type" value="Genomic_DNA"/>
</dbReference>
<dbReference type="Proteomes" id="UP001597046">
    <property type="component" value="Unassembled WGS sequence"/>
</dbReference>
<organism evidence="1 2">
    <name type="scientific">Terrabacter terrigena</name>
    <dbReference type="NCBI Taxonomy" id="574718"/>
    <lineage>
        <taxon>Bacteria</taxon>
        <taxon>Bacillati</taxon>
        <taxon>Actinomycetota</taxon>
        <taxon>Actinomycetes</taxon>
        <taxon>Micrococcales</taxon>
        <taxon>Intrasporangiaceae</taxon>
        <taxon>Terrabacter</taxon>
    </lineage>
</organism>
<protein>
    <recommendedName>
        <fullName evidence="3">AraC family transcriptional regulator</fullName>
    </recommendedName>
</protein>